<gene>
    <name evidence="1" type="ORF">ACFOX0_26510</name>
</gene>
<evidence type="ECO:0000313" key="1">
    <source>
        <dbReference type="EMBL" id="MFC4109471.1"/>
    </source>
</evidence>
<sequence>MSLPSTAKIPFGGDYNPEQWPERVWEDDYRLFGRGVAVLREER</sequence>
<reference evidence="2" key="1">
    <citation type="journal article" date="2019" name="Int. J. Syst. Evol. Microbiol.">
        <title>The Global Catalogue of Microorganisms (GCM) 10K type strain sequencing project: providing services to taxonomists for standard genome sequencing and annotation.</title>
        <authorList>
            <consortium name="The Broad Institute Genomics Platform"/>
            <consortium name="The Broad Institute Genome Sequencing Center for Infectious Disease"/>
            <person name="Wu L."/>
            <person name="Ma J."/>
        </authorList>
    </citation>
    <scope>NUCLEOTIDE SEQUENCE [LARGE SCALE GENOMIC DNA]</scope>
    <source>
        <strain evidence="2">2902at01</strain>
    </source>
</reference>
<dbReference type="Proteomes" id="UP001595868">
    <property type="component" value="Unassembled WGS sequence"/>
</dbReference>
<keyword evidence="2" id="KW-1185">Reference proteome</keyword>
<comment type="caution">
    <text evidence="1">The sequence shown here is derived from an EMBL/GenBank/DDBJ whole genome shotgun (WGS) entry which is preliminary data.</text>
</comment>
<dbReference type="EMBL" id="JBHSBN010000024">
    <property type="protein sequence ID" value="MFC4109471.1"/>
    <property type="molecule type" value="Genomic_DNA"/>
</dbReference>
<organism evidence="1 2">
    <name type="scientific">Micromonospora zhanjiangensis</name>
    <dbReference type="NCBI Taxonomy" id="1522057"/>
    <lineage>
        <taxon>Bacteria</taxon>
        <taxon>Bacillati</taxon>
        <taxon>Actinomycetota</taxon>
        <taxon>Actinomycetes</taxon>
        <taxon>Micromonosporales</taxon>
        <taxon>Micromonosporaceae</taxon>
        <taxon>Micromonospora</taxon>
    </lineage>
</organism>
<name>A0ABV8KU50_9ACTN</name>
<protein>
    <submittedName>
        <fullName evidence="1">Uncharacterized protein</fullName>
    </submittedName>
</protein>
<proteinExistence type="predicted"/>
<dbReference type="RefSeq" id="WP_377550842.1">
    <property type="nucleotide sequence ID" value="NZ_JBHSBN010000024.1"/>
</dbReference>
<evidence type="ECO:0000313" key="2">
    <source>
        <dbReference type="Proteomes" id="UP001595868"/>
    </source>
</evidence>
<accession>A0ABV8KU50</accession>